<comment type="similarity">
    <text evidence="1 3">Belongs to the pirin family.</text>
</comment>
<dbReference type="PANTHER" id="PTHR13903">
    <property type="entry name" value="PIRIN-RELATED"/>
    <property type="match status" value="1"/>
</dbReference>
<feature type="domain" description="Pirin C-terminal" evidence="6">
    <location>
        <begin position="178"/>
        <end position="281"/>
    </location>
</feature>
<evidence type="ECO:0000256" key="4">
    <source>
        <dbReference type="SAM" id="MobiDB-lite"/>
    </source>
</evidence>
<dbReference type="Pfam" id="PF05726">
    <property type="entry name" value="Pirin_C"/>
    <property type="match status" value="1"/>
</dbReference>
<dbReference type="CDD" id="cd02247">
    <property type="entry name" value="cupin_pirin_C"/>
    <property type="match status" value="1"/>
</dbReference>
<evidence type="ECO:0000313" key="7">
    <source>
        <dbReference type="EMBL" id="QPK79959.1"/>
    </source>
</evidence>
<dbReference type="InterPro" id="IPR011051">
    <property type="entry name" value="RmlC_Cupin_sf"/>
</dbReference>
<gene>
    <name evidence="7" type="ORF">G7Y31_04505</name>
</gene>
<feature type="binding site" evidence="2">
    <location>
        <position position="105"/>
    </location>
    <ligand>
        <name>Fe cation</name>
        <dbReference type="ChEBI" id="CHEBI:24875"/>
    </ligand>
</feature>
<dbReference type="Proteomes" id="UP000594681">
    <property type="component" value="Chromosome"/>
</dbReference>
<dbReference type="RefSeq" id="WP_165009007.1">
    <property type="nucleotide sequence ID" value="NZ_CP064954.1"/>
</dbReference>
<feature type="domain" description="Pirin N-terminal" evidence="5">
    <location>
        <begin position="24"/>
        <end position="122"/>
    </location>
</feature>
<dbReference type="EMBL" id="CP064954">
    <property type="protein sequence ID" value="QPK79959.1"/>
    <property type="molecule type" value="Genomic_DNA"/>
</dbReference>
<evidence type="ECO:0000259" key="5">
    <source>
        <dbReference type="Pfam" id="PF02678"/>
    </source>
</evidence>
<dbReference type="SUPFAM" id="SSF51182">
    <property type="entry name" value="RmlC-like cupins"/>
    <property type="match status" value="1"/>
</dbReference>
<reference evidence="7 8" key="1">
    <citation type="submission" date="2020-11" db="EMBL/GenBank/DDBJ databases">
        <title>Corynebacterium sp. ZJ-599.</title>
        <authorList>
            <person name="Zhou J."/>
        </authorList>
    </citation>
    <scope>NUCLEOTIDE SEQUENCE [LARGE SCALE GENOMIC DNA]</scope>
    <source>
        <strain evidence="7 8">ZJ-599</strain>
    </source>
</reference>
<feature type="region of interest" description="Disordered" evidence="4">
    <location>
        <begin position="297"/>
        <end position="321"/>
    </location>
</feature>
<protein>
    <submittedName>
        <fullName evidence="7">Pirin family protein</fullName>
    </submittedName>
</protein>
<evidence type="ECO:0000256" key="2">
    <source>
        <dbReference type="PIRSR" id="PIRSR006232-1"/>
    </source>
</evidence>
<dbReference type="Pfam" id="PF02678">
    <property type="entry name" value="Pirin"/>
    <property type="match status" value="1"/>
</dbReference>
<dbReference type="InterPro" id="IPR003829">
    <property type="entry name" value="Pirin_N_dom"/>
</dbReference>
<dbReference type="KEGG" id="cliz:G7Y31_04505"/>
<dbReference type="InterPro" id="IPR014710">
    <property type="entry name" value="RmlC-like_jellyroll"/>
</dbReference>
<name>A0A7T0KGY2_9CORY</name>
<dbReference type="GO" id="GO:0046872">
    <property type="term" value="F:metal ion binding"/>
    <property type="evidence" value="ECO:0007669"/>
    <property type="project" value="UniProtKB-KW"/>
</dbReference>
<keyword evidence="2" id="KW-0408">Iron</keyword>
<dbReference type="PANTHER" id="PTHR13903:SF8">
    <property type="entry name" value="PIRIN"/>
    <property type="match status" value="1"/>
</dbReference>
<evidence type="ECO:0000256" key="1">
    <source>
        <dbReference type="ARBA" id="ARBA00008416"/>
    </source>
</evidence>
<feature type="binding site" evidence="2">
    <location>
        <position position="107"/>
    </location>
    <ligand>
        <name>Fe cation</name>
        <dbReference type="ChEBI" id="CHEBI:24875"/>
    </ligand>
</feature>
<evidence type="ECO:0000259" key="6">
    <source>
        <dbReference type="Pfam" id="PF05726"/>
    </source>
</evidence>
<dbReference type="Gene3D" id="2.60.120.10">
    <property type="entry name" value="Jelly Rolls"/>
    <property type="match status" value="2"/>
</dbReference>
<proteinExistence type="inferred from homology"/>
<feature type="binding site" evidence="2">
    <location>
        <position position="63"/>
    </location>
    <ligand>
        <name>Fe cation</name>
        <dbReference type="ChEBI" id="CHEBI:24875"/>
    </ligand>
</feature>
<accession>A0A7T0KGY2</accession>
<evidence type="ECO:0000256" key="3">
    <source>
        <dbReference type="RuleBase" id="RU003457"/>
    </source>
</evidence>
<sequence>MAPDSIEILGPRSVPLGGPRAMPVARTLPQRHRSTIGAWCFIDHYGPDDVSATGGMDVAPHPHTGLQTVSWLFSGKIMHHDSADNHAVVRPGEVNLMTAGSGICHSEVSTQDTTVLHGVQLWTVLPDAHRHTTRRFDHYAPPTVLHGPGRVQVFLGTLLGSAAPPSPLPTYTPLLGAQVDLPAGTQIELQLDTNFEHGILVDTGTIHLILPGNNAQQVSPQELAFLANGPSRVILHNPGQETARMLLLGGEPFEEEFVMWWNFIGRTHDEVTSYREEWQQHGQRFGHVEGYISHDPSGLSRLPAPTLPPVQLRPRGGRKQS</sequence>
<dbReference type="InterPro" id="IPR008778">
    <property type="entry name" value="Pirin_C_dom"/>
</dbReference>
<organism evidence="7 8">
    <name type="scientific">Corynebacterium lizhenjunii</name>
    <dbReference type="NCBI Taxonomy" id="2709394"/>
    <lineage>
        <taxon>Bacteria</taxon>
        <taxon>Bacillati</taxon>
        <taxon>Actinomycetota</taxon>
        <taxon>Actinomycetes</taxon>
        <taxon>Mycobacteriales</taxon>
        <taxon>Corynebacteriaceae</taxon>
        <taxon>Corynebacterium</taxon>
    </lineage>
</organism>
<dbReference type="InterPro" id="IPR012093">
    <property type="entry name" value="Pirin"/>
</dbReference>
<evidence type="ECO:0000313" key="8">
    <source>
        <dbReference type="Proteomes" id="UP000594681"/>
    </source>
</evidence>
<feature type="binding site" evidence="2">
    <location>
        <position position="61"/>
    </location>
    <ligand>
        <name>Fe cation</name>
        <dbReference type="ChEBI" id="CHEBI:24875"/>
    </ligand>
</feature>
<keyword evidence="2" id="KW-0479">Metal-binding</keyword>
<comment type="cofactor">
    <cofactor evidence="2">
        <name>Fe cation</name>
        <dbReference type="ChEBI" id="CHEBI:24875"/>
    </cofactor>
    <text evidence="2">Binds 1 Fe cation per subunit.</text>
</comment>
<keyword evidence="8" id="KW-1185">Reference proteome</keyword>
<dbReference type="PIRSF" id="PIRSF006232">
    <property type="entry name" value="Pirin"/>
    <property type="match status" value="1"/>
</dbReference>
<dbReference type="AlphaFoldDB" id="A0A7T0KGY2"/>